<evidence type="ECO:0000256" key="4">
    <source>
        <dbReference type="ARBA" id="ARBA00023172"/>
    </source>
</evidence>
<gene>
    <name evidence="8" type="ORF">E7747_03155</name>
</gene>
<dbReference type="Pfam" id="PF02899">
    <property type="entry name" value="Phage_int_SAM_1"/>
    <property type="match status" value="1"/>
</dbReference>
<accession>A0A4P7W1S4</accession>
<dbReference type="PROSITE" id="PS51898">
    <property type="entry name" value="TYR_RECOMBINASE"/>
    <property type="match status" value="1"/>
</dbReference>
<dbReference type="AlphaFoldDB" id="A0A4P7W1S4"/>
<dbReference type="Pfam" id="PF00589">
    <property type="entry name" value="Phage_integrase"/>
    <property type="match status" value="1"/>
</dbReference>
<keyword evidence="9" id="KW-1185">Reference proteome</keyword>
<dbReference type="Gene3D" id="1.10.150.130">
    <property type="match status" value="1"/>
</dbReference>
<dbReference type="InterPro" id="IPR010998">
    <property type="entry name" value="Integrase_recombinase_N"/>
</dbReference>
<evidence type="ECO:0000259" key="6">
    <source>
        <dbReference type="PROSITE" id="PS51898"/>
    </source>
</evidence>
<dbReference type="Gene3D" id="1.10.443.10">
    <property type="entry name" value="Intergrase catalytic core"/>
    <property type="match status" value="1"/>
</dbReference>
<feature type="domain" description="Tyr recombinase" evidence="6">
    <location>
        <begin position="347"/>
        <end position="532"/>
    </location>
</feature>
<dbReference type="Proteomes" id="UP000297149">
    <property type="component" value="Chromosome"/>
</dbReference>
<dbReference type="InterPro" id="IPR004107">
    <property type="entry name" value="Integrase_SAM-like_N"/>
</dbReference>
<dbReference type="PROSITE" id="PS51900">
    <property type="entry name" value="CB"/>
    <property type="match status" value="1"/>
</dbReference>
<dbReference type="GO" id="GO:0003677">
    <property type="term" value="F:DNA binding"/>
    <property type="evidence" value="ECO:0007669"/>
    <property type="project" value="UniProtKB-UniRule"/>
</dbReference>
<evidence type="ECO:0000259" key="7">
    <source>
        <dbReference type="PROSITE" id="PS51900"/>
    </source>
</evidence>
<keyword evidence="4" id="KW-0233">DNA recombination</keyword>
<dbReference type="PANTHER" id="PTHR30349:SF41">
    <property type="entry name" value="INTEGRASE_RECOMBINASE PROTEIN MJ0367-RELATED"/>
    <property type="match status" value="1"/>
</dbReference>
<dbReference type="InterPro" id="IPR013762">
    <property type="entry name" value="Integrase-like_cat_sf"/>
</dbReference>
<dbReference type="InterPro" id="IPR050090">
    <property type="entry name" value="Tyrosine_recombinase_XerCD"/>
</dbReference>
<dbReference type="InterPro" id="IPR011010">
    <property type="entry name" value="DNA_brk_join_enz"/>
</dbReference>
<keyword evidence="3 5" id="KW-0238">DNA-binding</keyword>
<dbReference type="GO" id="GO:0006310">
    <property type="term" value="P:DNA recombination"/>
    <property type="evidence" value="ECO:0007669"/>
    <property type="project" value="UniProtKB-KW"/>
</dbReference>
<dbReference type="InterPro" id="IPR002104">
    <property type="entry name" value="Integrase_catalytic"/>
</dbReference>
<evidence type="ECO:0000256" key="1">
    <source>
        <dbReference type="ARBA" id="ARBA00008857"/>
    </source>
</evidence>
<organism evidence="8 9">
    <name type="scientific">Duncaniella dubosii</name>
    <dbReference type="NCBI Taxonomy" id="2518971"/>
    <lineage>
        <taxon>Bacteria</taxon>
        <taxon>Pseudomonadati</taxon>
        <taxon>Bacteroidota</taxon>
        <taxon>Bacteroidia</taxon>
        <taxon>Bacteroidales</taxon>
        <taxon>Muribaculaceae</taxon>
        <taxon>Duncaniella</taxon>
    </lineage>
</organism>
<evidence type="ECO:0000256" key="5">
    <source>
        <dbReference type="PROSITE-ProRule" id="PRU01248"/>
    </source>
</evidence>
<evidence type="ECO:0000313" key="8">
    <source>
        <dbReference type="EMBL" id="QCD41395.1"/>
    </source>
</evidence>
<dbReference type="InterPro" id="IPR044068">
    <property type="entry name" value="CB"/>
</dbReference>
<keyword evidence="2" id="KW-0229">DNA integration</keyword>
<evidence type="ECO:0000313" key="9">
    <source>
        <dbReference type="Proteomes" id="UP000297149"/>
    </source>
</evidence>
<evidence type="ECO:0000256" key="3">
    <source>
        <dbReference type="ARBA" id="ARBA00023125"/>
    </source>
</evidence>
<sequence length="541" mass="63180">MFNLLFTNFLDLQRHEQASFSEQRQAYLHKLHADGMGIRHLRGLAGLLIAIDELLALRESDTFEIPLEYIVQKTSEWDSMTRQQRCDMRVEVNFHCRFLGASKRWLTYLGRLDHRYYPEDNIISKIFPRGYFRVRHLVSPMYMERLAYLEAQEQQGVPSVTLRRIAQYQLTAIELLDLPSTSLVTMSEIQNAAAIWRDVEDPSKRKKSGTDNSYRTFIHVTTNWLSHMGLLAQPEEHDFPEKDKIMSYLNWLVESKGYSAQTHRSRLSILRHLMNYLQGSSLLLADIQSTDIDSYLKERHYNGCNRRTIAGLVSVLRCFFRYAADRQWVKDDLWKTLSAPRLYTMEQLPSYLHWDDVKVILTESTRNPTIQGIRNHAILSLLAMYGLRSSEITELRLKDIDWRNSVIHLRRAKGCRPQVMPLIDEVAQPLLRYILEARPKYPKQEFVFLTTRAPFHGICTSTVYQVASRSLEGRQLNIRHHGPHSYRHSCATRLVNEGHSLKEVADVLGHVKIDTTAIYAKVNFSRLREVSDMDWKEVLEL</sequence>
<dbReference type="GO" id="GO:0015074">
    <property type="term" value="P:DNA integration"/>
    <property type="evidence" value="ECO:0007669"/>
    <property type="project" value="UniProtKB-KW"/>
</dbReference>
<feature type="domain" description="Core-binding (CB)" evidence="7">
    <location>
        <begin position="239"/>
        <end position="324"/>
    </location>
</feature>
<dbReference type="KEGG" id="ddb:E7747_03155"/>
<proteinExistence type="inferred from homology"/>
<name>A0A4P7W1S4_9BACT</name>
<dbReference type="EMBL" id="CP039396">
    <property type="protein sequence ID" value="QCD41395.1"/>
    <property type="molecule type" value="Genomic_DNA"/>
</dbReference>
<protein>
    <recommendedName>
        <fullName evidence="10">Integrase</fullName>
    </recommendedName>
</protein>
<comment type="similarity">
    <text evidence="1">Belongs to the 'phage' integrase family.</text>
</comment>
<evidence type="ECO:0000256" key="2">
    <source>
        <dbReference type="ARBA" id="ARBA00022908"/>
    </source>
</evidence>
<dbReference type="PANTHER" id="PTHR30349">
    <property type="entry name" value="PHAGE INTEGRASE-RELATED"/>
    <property type="match status" value="1"/>
</dbReference>
<reference evidence="9" key="1">
    <citation type="submission" date="2019-02" db="EMBL/GenBank/DDBJ databases">
        <title>Isolation and identification of novel species under the genus Muribaculum.</title>
        <authorList>
            <person name="Miyake S."/>
            <person name="Ding Y."/>
            <person name="Low A."/>
            <person name="Soh M."/>
            <person name="Seedorf H."/>
        </authorList>
    </citation>
    <scope>NUCLEOTIDE SEQUENCE [LARGE SCALE GENOMIC DNA]</scope>
    <source>
        <strain evidence="9">H5</strain>
    </source>
</reference>
<dbReference type="SUPFAM" id="SSF56349">
    <property type="entry name" value="DNA breaking-rejoining enzymes"/>
    <property type="match status" value="1"/>
</dbReference>
<evidence type="ECO:0008006" key="10">
    <source>
        <dbReference type="Google" id="ProtNLM"/>
    </source>
</evidence>